<feature type="chain" id="PRO_5015161872" evidence="1">
    <location>
        <begin position="21"/>
        <end position="47"/>
    </location>
</feature>
<protein>
    <submittedName>
        <fullName evidence="2">Uncharacterized protein</fullName>
    </submittedName>
</protein>
<dbReference type="AlphaFoldDB" id="A0A2P2Q007"/>
<name>A0A2P2Q007_RHIMU</name>
<evidence type="ECO:0000256" key="1">
    <source>
        <dbReference type="SAM" id="SignalP"/>
    </source>
</evidence>
<accession>A0A2P2Q007</accession>
<sequence length="47" mass="5621">MYSTSSSWNFLFLSLYYIHGLVCRTRQMGIFGDVYNRDMHYCRGICD</sequence>
<organism evidence="2">
    <name type="scientific">Rhizophora mucronata</name>
    <name type="common">Asiatic mangrove</name>
    <dbReference type="NCBI Taxonomy" id="61149"/>
    <lineage>
        <taxon>Eukaryota</taxon>
        <taxon>Viridiplantae</taxon>
        <taxon>Streptophyta</taxon>
        <taxon>Embryophyta</taxon>
        <taxon>Tracheophyta</taxon>
        <taxon>Spermatophyta</taxon>
        <taxon>Magnoliopsida</taxon>
        <taxon>eudicotyledons</taxon>
        <taxon>Gunneridae</taxon>
        <taxon>Pentapetalae</taxon>
        <taxon>rosids</taxon>
        <taxon>fabids</taxon>
        <taxon>Malpighiales</taxon>
        <taxon>Rhizophoraceae</taxon>
        <taxon>Rhizophora</taxon>
    </lineage>
</organism>
<evidence type="ECO:0000313" key="2">
    <source>
        <dbReference type="EMBL" id="MBX60317.1"/>
    </source>
</evidence>
<proteinExistence type="predicted"/>
<dbReference type="EMBL" id="GGEC01079833">
    <property type="protein sequence ID" value="MBX60317.1"/>
    <property type="molecule type" value="Transcribed_RNA"/>
</dbReference>
<keyword evidence="1" id="KW-0732">Signal</keyword>
<reference evidence="2" key="1">
    <citation type="submission" date="2018-02" db="EMBL/GenBank/DDBJ databases">
        <title>Rhizophora mucronata_Transcriptome.</title>
        <authorList>
            <person name="Meera S.P."/>
            <person name="Sreeshan A."/>
            <person name="Augustine A."/>
        </authorList>
    </citation>
    <scope>NUCLEOTIDE SEQUENCE</scope>
    <source>
        <tissue evidence="2">Leaf</tissue>
    </source>
</reference>
<feature type="signal peptide" evidence="1">
    <location>
        <begin position="1"/>
        <end position="20"/>
    </location>
</feature>